<name>A0A7W9EXF2_9RHOB</name>
<dbReference type="InterPro" id="IPR006175">
    <property type="entry name" value="YjgF/YER057c/UK114"/>
</dbReference>
<dbReference type="EMBL" id="JACIJM010000003">
    <property type="protein sequence ID" value="MBB5721628.1"/>
    <property type="molecule type" value="Genomic_DNA"/>
</dbReference>
<evidence type="ECO:0000313" key="2">
    <source>
        <dbReference type="Proteomes" id="UP000535415"/>
    </source>
</evidence>
<gene>
    <name evidence="1" type="ORF">FHS72_001240</name>
</gene>
<dbReference type="CDD" id="cd06150">
    <property type="entry name" value="YjgF_YER057c_UK114_like_2"/>
    <property type="match status" value="1"/>
</dbReference>
<dbReference type="Gene3D" id="3.30.1330.40">
    <property type="entry name" value="RutC-like"/>
    <property type="match status" value="1"/>
</dbReference>
<dbReference type="Pfam" id="PF01042">
    <property type="entry name" value="Ribonuc_L-PSP"/>
    <property type="match status" value="1"/>
</dbReference>
<proteinExistence type="predicted"/>
<dbReference type="SUPFAM" id="SSF55298">
    <property type="entry name" value="YjgF-like"/>
    <property type="match status" value="1"/>
</dbReference>
<dbReference type="PANTHER" id="PTHR47328">
    <property type="match status" value="1"/>
</dbReference>
<dbReference type="RefSeq" id="WP_183527147.1">
    <property type="nucleotide sequence ID" value="NZ_JACIJM010000003.1"/>
</dbReference>
<dbReference type="Proteomes" id="UP000535415">
    <property type="component" value="Unassembled WGS sequence"/>
</dbReference>
<keyword evidence="2" id="KW-1185">Reference proteome</keyword>
<dbReference type="PANTHER" id="PTHR47328:SF1">
    <property type="entry name" value="RUTC FAMILY PROTEIN YOAB"/>
    <property type="match status" value="1"/>
</dbReference>
<protein>
    <submittedName>
        <fullName evidence="1">Enamine deaminase RidA (YjgF/YER057c/UK114 family)</fullName>
    </submittedName>
</protein>
<dbReference type="InterPro" id="IPR035959">
    <property type="entry name" value="RutC-like_sf"/>
</dbReference>
<organism evidence="1 2">
    <name type="scientific">Yoonia ponticola</name>
    <dbReference type="NCBI Taxonomy" id="1524255"/>
    <lineage>
        <taxon>Bacteria</taxon>
        <taxon>Pseudomonadati</taxon>
        <taxon>Pseudomonadota</taxon>
        <taxon>Alphaproteobacteria</taxon>
        <taxon>Rhodobacterales</taxon>
        <taxon>Paracoccaceae</taxon>
        <taxon>Yoonia</taxon>
    </lineage>
</organism>
<comment type="caution">
    <text evidence="1">The sequence shown here is derived from an EMBL/GenBank/DDBJ whole genome shotgun (WGS) entry which is preliminary data.</text>
</comment>
<accession>A0A7W9EXF2</accession>
<evidence type="ECO:0000313" key="1">
    <source>
        <dbReference type="EMBL" id="MBB5721628.1"/>
    </source>
</evidence>
<dbReference type="AlphaFoldDB" id="A0A7W9EXF2"/>
<dbReference type="InterPro" id="IPR035709">
    <property type="entry name" value="YoaB-like"/>
</dbReference>
<sequence>MSDITRIDSGPRMSHAVVHGGVVYLAGQVGVEGASVTEQTKAVLDKIDALLEKAGTDKTKVLTAQVWVANIATDFADMNAVWDAWVAPGHAPARWTGEAKLATPGYSVEIIVTAAV</sequence>
<reference evidence="1 2" key="1">
    <citation type="submission" date="2020-08" db="EMBL/GenBank/DDBJ databases">
        <title>Genomic Encyclopedia of Type Strains, Phase IV (KMG-IV): sequencing the most valuable type-strain genomes for metagenomic binning, comparative biology and taxonomic classification.</title>
        <authorList>
            <person name="Goeker M."/>
        </authorList>
    </citation>
    <scope>NUCLEOTIDE SEQUENCE [LARGE SCALE GENOMIC DNA]</scope>
    <source>
        <strain evidence="1 2">DSM 101064</strain>
    </source>
</reference>